<reference evidence="3 4" key="1">
    <citation type="submission" date="2021-01" db="EMBL/GenBank/DDBJ databases">
        <title>Whole genome shotgun sequence of Cellulomonas phragmiteti NBRC 110785.</title>
        <authorList>
            <person name="Komaki H."/>
            <person name="Tamura T."/>
        </authorList>
    </citation>
    <scope>NUCLEOTIDE SEQUENCE [LARGE SCALE GENOMIC DNA]</scope>
    <source>
        <strain evidence="3 4">NBRC 110785</strain>
    </source>
</reference>
<dbReference type="PANTHER" id="PTHR35176">
    <property type="entry name" value="HEME OXYGENASE HI_0854-RELATED"/>
    <property type="match status" value="1"/>
</dbReference>
<dbReference type="Pfam" id="PF01243">
    <property type="entry name" value="PNPOx_N"/>
    <property type="match status" value="1"/>
</dbReference>
<dbReference type="NCBIfam" id="TIGR03618">
    <property type="entry name" value="Rv1155_F420"/>
    <property type="match status" value="1"/>
</dbReference>
<dbReference type="InterPro" id="IPR052019">
    <property type="entry name" value="F420H2_bilvrd_red/Heme_oxyg"/>
</dbReference>
<evidence type="ECO:0000313" key="3">
    <source>
        <dbReference type="EMBL" id="GIG39188.1"/>
    </source>
</evidence>
<dbReference type="RefSeq" id="WP_203671649.1">
    <property type="nucleotide sequence ID" value="NZ_BONP01000004.1"/>
</dbReference>
<organism evidence="3 4">
    <name type="scientific">Cellulomonas phragmiteti</name>
    <dbReference type="NCBI Taxonomy" id="478780"/>
    <lineage>
        <taxon>Bacteria</taxon>
        <taxon>Bacillati</taxon>
        <taxon>Actinomycetota</taxon>
        <taxon>Actinomycetes</taxon>
        <taxon>Micrococcales</taxon>
        <taxon>Cellulomonadaceae</taxon>
        <taxon>Cellulomonas</taxon>
    </lineage>
</organism>
<gene>
    <name evidence="3" type="ORF">Cph01nite_09500</name>
</gene>
<keyword evidence="1" id="KW-0560">Oxidoreductase</keyword>
<dbReference type="Gene3D" id="2.30.110.10">
    <property type="entry name" value="Electron Transport, Fmn-binding Protein, Chain A"/>
    <property type="match status" value="1"/>
</dbReference>
<evidence type="ECO:0000256" key="1">
    <source>
        <dbReference type="ARBA" id="ARBA00023002"/>
    </source>
</evidence>
<dbReference type="SUPFAM" id="SSF50475">
    <property type="entry name" value="FMN-binding split barrel"/>
    <property type="match status" value="1"/>
</dbReference>
<dbReference type="InterPro" id="IPR019920">
    <property type="entry name" value="F420-binding_dom_put"/>
</dbReference>
<proteinExistence type="predicted"/>
<dbReference type="InterPro" id="IPR011576">
    <property type="entry name" value="Pyridox_Oxase_N"/>
</dbReference>
<feature type="domain" description="Pyridoxamine 5'-phosphate oxidase N-terminal" evidence="2">
    <location>
        <begin position="32"/>
        <end position="153"/>
    </location>
</feature>
<evidence type="ECO:0000313" key="4">
    <source>
        <dbReference type="Proteomes" id="UP000614741"/>
    </source>
</evidence>
<dbReference type="EMBL" id="BONP01000004">
    <property type="protein sequence ID" value="GIG39188.1"/>
    <property type="molecule type" value="Genomic_DNA"/>
</dbReference>
<name>A0ABQ4DIK1_9CELL</name>
<keyword evidence="4" id="KW-1185">Reference proteome</keyword>
<dbReference type="Proteomes" id="UP000614741">
    <property type="component" value="Unassembled WGS sequence"/>
</dbReference>
<dbReference type="PANTHER" id="PTHR35176:SF6">
    <property type="entry name" value="HEME OXYGENASE HI_0854-RELATED"/>
    <property type="match status" value="1"/>
</dbReference>
<evidence type="ECO:0000259" key="2">
    <source>
        <dbReference type="Pfam" id="PF01243"/>
    </source>
</evidence>
<dbReference type="InterPro" id="IPR012349">
    <property type="entry name" value="Split_barrel_FMN-bd"/>
</dbReference>
<comment type="caution">
    <text evidence="3">The sequence shown here is derived from an EMBL/GenBank/DDBJ whole genome shotgun (WGS) entry which is preliminary data.</text>
</comment>
<accession>A0ABQ4DIK1</accession>
<protein>
    <submittedName>
        <fullName evidence="3">PPOX class F420-dependent enzyme</fullName>
    </submittedName>
</protein>
<sequence length="155" mass="16573">MTDAPHTLPTEDVSRAGAPPAVPAPLALPAPLVDLLRGTATCYLSTLMPDGSPQVTQTWVDTDGTDVLINTVLGHQKTRNVARDPRVALAVSSPANPSRYVEVRGVVTDVTTDGADAHIEALAQRYLGRPYPRYGGPDEQRVVLRISPRRINAMG</sequence>